<feature type="region of interest" description="Disordered" evidence="1">
    <location>
        <begin position="370"/>
        <end position="429"/>
    </location>
</feature>
<dbReference type="GeneID" id="72064699"/>
<evidence type="ECO:0000313" key="3">
    <source>
        <dbReference type="Proteomes" id="UP000829364"/>
    </source>
</evidence>
<organism evidence="2 3">
    <name type="scientific">Purpureocillium takamizusanense</name>
    <dbReference type="NCBI Taxonomy" id="2060973"/>
    <lineage>
        <taxon>Eukaryota</taxon>
        <taxon>Fungi</taxon>
        <taxon>Dikarya</taxon>
        <taxon>Ascomycota</taxon>
        <taxon>Pezizomycotina</taxon>
        <taxon>Sordariomycetes</taxon>
        <taxon>Hypocreomycetidae</taxon>
        <taxon>Hypocreales</taxon>
        <taxon>Ophiocordycipitaceae</taxon>
        <taxon>Purpureocillium</taxon>
    </lineage>
</organism>
<evidence type="ECO:0000313" key="2">
    <source>
        <dbReference type="EMBL" id="UNI16296.1"/>
    </source>
</evidence>
<dbReference type="OrthoDB" id="4586300at2759"/>
<feature type="region of interest" description="Disordered" evidence="1">
    <location>
        <begin position="274"/>
        <end position="297"/>
    </location>
</feature>
<reference evidence="2" key="1">
    <citation type="submission" date="2021-11" db="EMBL/GenBank/DDBJ databases">
        <title>Purpureocillium_takamizusanense_genome.</title>
        <authorList>
            <person name="Nguyen N.-H."/>
        </authorList>
    </citation>
    <scope>NUCLEOTIDE SEQUENCE</scope>
    <source>
        <strain evidence="2">PT3</strain>
    </source>
</reference>
<dbReference type="AlphaFoldDB" id="A0A9Q8V950"/>
<dbReference type="EMBL" id="CP086355">
    <property type="protein sequence ID" value="UNI16296.1"/>
    <property type="molecule type" value="Genomic_DNA"/>
</dbReference>
<evidence type="ECO:0000256" key="1">
    <source>
        <dbReference type="SAM" id="MobiDB-lite"/>
    </source>
</evidence>
<accession>A0A9Q8V950</accession>
<gene>
    <name evidence="2" type="ORF">JDV02_002739</name>
</gene>
<dbReference type="Proteomes" id="UP000829364">
    <property type="component" value="Chromosome 2"/>
</dbReference>
<proteinExistence type="predicted"/>
<sequence>MSRDGDNNSNVFVRFKQHVDANIASGINTLLGAHSAALRHATATSAATGERPLTSPSAMESQDAGRWLSTWDVLALTSSPSYSPGALRHLPRPIPNDLPPSLDSSIFTFEDAFEDLLAVSLGLPLPDITFKYVQRQRIRRLLPAFEPTWFFTARLHDQGLIEHPIHNHFTKARTPDWDCFHREIDLRAATAWRGATGDGDGNESTGDILKMIGRAFQQLKQAVDEGHAPSQASQDAHEADGLSRRRGAAGGDDGNEDFFEQTGRAFKQIQQAIDEGRAPSEASQDAFEEDDGSQRREQRHPDHFDEIFLTIPHSSAQGQNSWETLSKAIRDQVASLEKSKEATLAGNAKQVTTREAHVDRFGYTHTTVTRKTLDKDGNKIGSVSYVTREPPKRNAPEQQQLDNQPRNELDHAENATGEGGKPKSGWFWK</sequence>
<dbReference type="KEGG" id="ptkz:JDV02_002739"/>
<protein>
    <submittedName>
        <fullName evidence="2">Uncharacterized protein</fullName>
    </submittedName>
</protein>
<feature type="region of interest" description="Disordered" evidence="1">
    <location>
        <begin position="42"/>
        <end position="61"/>
    </location>
</feature>
<keyword evidence="3" id="KW-1185">Reference proteome</keyword>
<dbReference type="RefSeq" id="XP_047839777.1">
    <property type="nucleotide sequence ID" value="XM_047983805.1"/>
</dbReference>
<name>A0A9Q8V950_9HYPO</name>
<feature type="region of interest" description="Disordered" evidence="1">
    <location>
        <begin position="220"/>
        <end position="258"/>
    </location>
</feature>